<evidence type="ECO:0000256" key="7">
    <source>
        <dbReference type="ARBA" id="ARBA00022771"/>
    </source>
</evidence>
<evidence type="ECO:0000256" key="8">
    <source>
        <dbReference type="ARBA" id="ARBA00022833"/>
    </source>
</evidence>
<feature type="compositionally biased region" description="Basic and acidic residues" evidence="15">
    <location>
        <begin position="1"/>
        <end position="16"/>
    </location>
</feature>
<dbReference type="SMART" id="SM01389">
    <property type="entry name" value="Spt4"/>
    <property type="match status" value="1"/>
</dbReference>
<dbReference type="WBParaSite" id="EVEC_0000668401-mRNA-1">
    <property type="protein sequence ID" value="EVEC_0000668401-mRNA-1"/>
    <property type="gene ID" value="EVEC_0000668401"/>
</dbReference>
<evidence type="ECO:0000256" key="10">
    <source>
        <dbReference type="ARBA" id="ARBA00023159"/>
    </source>
</evidence>
<dbReference type="Gene3D" id="3.30.40.210">
    <property type="match status" value="1"/>
</dbReference>
<keyword evidence="19" id="KW-1185">Reference proteome</keyword>
<keyword evidence="9" id="KW-0805">Transcription regulation</keyword>
<evidence type="ECO:0000256" key="14">
    <source>
        <dbReference type="ARBA" id="ARBA00079864"/>
    </source>
</evidence>
<keyword evidence="4" id="KW-0678">Repressor</keyword>
<dbReference type="FunFam" id="3.30.40.210:FF:000001">
    <property type="entry name" value="Transcription elongation factor SPT4"/>
    <property type="match status" value="1"/>
</dbReference>
<dbReference type="InterPro" id="IPR025258">
    <property type="entry name" value="RH_dom"/>
</dbReference>
<gene>
    <name evidence="18" type="ORF">EVEC_LOCUS6232</name>
</gene>
<dbReference type="GO" id="GO:0008270">
    <property type="term" value="F:zinc ion binding"/>
    <property type="evidence" value="ECO:0007669"/>
    <property type="project" value="UniProtKB-KW"/>
</dbReference>
<dbReference type="PANTHER" id="PTHR12326">
    <property type="entry name" value="PLECKSTRIN HOMOLOGY DOMAIN CONTAINING PROTEIN"/>
    <property type="match status" value="1"/>
</dbReference>
<dbReference type="InterPro" id="IPR038510">
    <property type="entry name" value="Spt4_sf"/>
</dbReference>
<reference evidence="20" key="1">
    <citation type="submission" date="2017-02" db="UniProtKB">
        <authorList>
            <consortium name="WormBaseParasite"/>
        </authorList>
    </citation>
    <scope>IDENTIFICATION</scope>
</reference>
<keyword evidence="11" id="KW-0804">Transcription</keyword>
<evidence type="ECO:0000256" key="6">
    <source>
        <dbReference type="ARBA" id="ARBA00022737"/>
    </source>
</evidence>
<protein>
    <recommendedName>
        <fullName evidence="3">Transcription elongation factor SPT4</fullName>
    </recommendedName>
    <alternativeName>
        <fullName evidence="14">DRB sensitivity-inducing factor small subunit</fullName>
    </alternativeName>
    <alternativeName>
        <fullName evidence="13">Transcription elongation factor spt4</fullName>
    </alternativeName>
</protein>
<dbReference type="Pfam" id="PF13901">
    <property type="entry name" value="RH_dom"/>
    <property type="match status" value="1"/>
</dbReference>
<evidence type="ECO:0000259" key="16">
    <source>
        <dbReference type="SMART" id="SM01175"/>
    </source>
</evidence>
<evidence type="ECO:0000256" key="2">
    <source>
        <dbReference type="ARBA" id="ARBA00010464"/>
    </source>
</evidence>
<evidence type="ECO:0000256" key="11">
    <source>
        <dbReference type="ARBA" id="ARBA00023163"/>
    </source>
</evidence>
<evidence type="ECO:0000256" key="1">
    <source>
        <dbReference type="ARBA" id="ARBA00004123"/>
    </source>
</evidence>
<dbReference type="SUPFAM" id="SSF63393">
    <property type="entry name" value="RNA polymerase subunits"/>
    <property type="match status" value="1"/>
</dbReference>
<dbReference type="InterPro" id="IPR051366">
    <property type="entry name" value="DEF8"/>
</dbReference>
<evidence type="ECO:0000256" key="3">
    <source>
        <dbReference type="ARBA" id="ARBA00020182"/>
    </source>
</evidence>
<dbReference type="InterPro" id="IPR022800">
    <property type="entry name" value="Spt4/RpoE2_Znf"/>
</dbReference>
<dbReference type="CDD" id="cd07973">
    <property type="entry name" value="Spt4"/>
    <property type="match status" value="1"/>
</dbReference>
<evidence type="ECO:0000256" key="9">
    <source>
        <dbReference type="ARBA" id="ARBA00023015"/>
    </source>
</evidence>
<feature type="domain" description="Rubicon Homology" evidence="16">
    <location>
        <begin position="232"/>
        <end position="438"/>
    </location>
</feature>
<accession>A0A0N4V8I0</accession>
<dbReference type="EMBL" id="UXUI01008429">
    <property type="protein sequence ID" value="VDD91481.1"/>
    <property type="molecule type" value="Genomic_DNA"/>
</dbReference>
<dbReference type="Proteomes" id="UP000274131">
    <property type="component" value="Unassembled WGS sequence"/>
</dbReference>
<dbReference type="AlphaFoldDB" id="A0A0N4V8I0"/>
<keyword evidence="7" id="KW-0863">Zinc-finger</keyword>
<evidence type="ECO:0000256" key="4">
    <source>
        <dbReference type="ARBA" id="ARBA00022491"/>
    </source>
</evidence>
<evidence type="ECO:0000256" key="13">
    <source>
        <dbReference type="ARBA" id="ARBA00070621"/>
    </source>
</evidence>
<comment type="similarity">
    <text evidence="2">Belongs to the SPT4 family.</text>
</comment>
<feature type="compositionally biased region" description="Polar residues" evidence="15">
    <location>
        <begin position="17"/>
        <end position="34"/>
    </location>
</feature>
<name>A0A0N4V8I0_ENTVE</name>
<dbReference type="InterPro" id="IPR029040">
    <property type="entry name" value="RPABC4/Spt4"/>
</dbReference>
<evidence type="ECO:0000313" key="20">
    <source>
        <dbReference type="WBParaSite" id="EVEC_0000668401-mRNA-1"/>
    </source>
</evidence>
<dbReference type="PANTHER" id="PTHR12326:SF3">
    <property type="entry name" value="DIFFERENTIALLY EXPRESSED IN FDCP 8 HOMOLOG"/>
    <property type="match status" value="1"/>
</dbReference>
<keyword evidence="10" id="KW-0010">Activator</keyword>
<feature type="domain" description="Spt4/RpoE2 zinc finger" evidence="17">
    <location>
        <begin position="564"/>
        <end position="641"/>
    </location>
</feature>
<keyword evidence="5" id="KW-0479">Metal-binding</keyword>
<feature type="compositionally biased region" description="Basic and acidic residues" evidence="15">
    <location>
        <begin position="38"/>
        <end position="66"/>
    </location>
</feature>
<evidence type="ECO:0000259" key="17">
    <source>
        <dbReference type="SMART" id="SM01389"/>
    </source>
</evidence>
<organism evidence="20">
    <name type="scientific">Enterobius vermicularis</name>
    <name type="common">Human pinworm</name>
    <dbReference type="NCBI Taxonomy" id="51028"/>
    <lineage>
        <taxon>Eukaryota</taxon>
        <taxon>Metazoa</taxon>
        <taxon>Ecdysozoa</taxon>
        <taxon>Nematoda</taxon>
        <taxon>Chromadorea</taxon>
        <taxon>Rhabditida</taxon>
        <taxon>Spirurina</taxon>
        <taxon>Oxyuridomorpha</taxon>
        <taxon>Oxyuroidea</taxon>
        <taxon>Oxyuridae</taxon>
        <taxon>Enterobius</taxon>
    </lineage>
</organism>
<keyword evidence="8" id="KW-0862">Zinc</keyword>
<dbReference type="GO" id="GO:0005634">
    <property type="term" value="C:nucleus"/>
    <property type="evidence" value="ECO:0007669"/>
    <property type="project" value="UniProtKB-SubCell"/>
</dbReference>
<dbReference type="STRING" id="51028.A0A0N4V8I0"/>
<dbReference type="Pfam" id="PF06093">
    <property type="entry name" value="Spt4"/>
    <property type="match status" value="1"/>
</dbReference>
<keyword evidence="6" id="KW-0677">Repeat</keyword>
<evidence type="ECO:0000313" key="18">
    <source>
        <dbReference type="EMBL" id="VDD91481.1"/>
    </source>
</evidence>
<feature type="region of interest" description="Disordered" evidence="15">
    <location>
        <begin position="1"/>
        <end position="67"/>
    </location>
</feature>
<evidence type="ECO:0000256" key="5">
    <source>
        <dbReference type="ARBA" id="ARBA00022723"/>
    </source>
</evidence>
<keyword evidence="12" id="KW-0539">Nucleus</keyword>
<evidence type="ECO:0000256" key="12">
    <source>
        <dbReference type="ARBA" id="ARBA00023242"/>
    </source>
</evidence>
<evidence type="ECO:0000256" key="15">
    <source>
        <dbReference type="SAM" id="MobiDB-lite"/>
    </source>
</evidence>
<proteinExistence type="inferred from homology"/>
<dbReference type="SMART" id="SM01175">
    <property type="entry name" value="DUF4206"/>
    <property type="match status" value="1"/>
</dbReference>
<reference evidence="18 19" key="2">
    <citation type="submission" date="2018-10" db="EMBL/GenBank/DDBJ databases">
        <authorList>
            <consortium name="Pathogen Informatics"/>
        </authorList>
    </citation>
    <scope>NUCLEOTIDE SEQUENCE [LARGE SCALE GENOMIC DNA]</scope>
</reference>
<comment type="subcellular location">
    <subcellularLocation>
        <location evidence="1">Nucleus</location>
    </subcellularLocation>
</comment>
<evidence type="ECO:0000313" key="19">
    <source>
        <dbReference type="Proteomes" id="UP000274131"/>
    </source>
</evidence>
<sequence>MTEDRNPATDLTEKTHLQSLNDQNNENASESSPPLQLEKQRELQDEEQAAHLEKQDEQPEMEKEGSLEEQIENLLSKSREDGKEISEADELRTVAEFCLNRLRDIGDSEEEGETKQHLLSKLVDCRFRLERLKEFDVTGEMLHIRTHKNHELVVQSARGRNPYCEVCMSTVWRLIQSDHSFPSKLSLIKIKDHYFSLITKICPERGLDAQDYACAECRKPLQFGSSADVEPRLCDYNGLYYCSHCHWNDEWMIPARVLSNWDCNKYKVCRASKQLLSCIDRKPLYNFSQQNPRLLKFVAQLMKIHKLRTNIMFMKCYFVCCKEARKLRILQYLNRRQHFVENAEMYSLADLRDLVEGRLIPEIEQIVSIFAEHITRDCLICQGNGFVCELCSDDKADYFQVIYPFSEGVAICQVCCAVFHSQCFNVNSKRCPRIIMRGHLKRKQRFAKGFNRLPNTAVRYGIKRGDVSGAKTRETSEFRAWKWLVWETRQRLKRIGFLKLRSLEVMKDLFKCGNFEFRHKVLHRVSSGAVYRRSALFVLERSVLIEYFFLQMSVDSVPRDLRNLRACLLCSMVKSLDQFVLDGCDNCERYLTMKGDEEKVSECTSSNFDGIIAAASPEDSWVCKWQKINRKVKGVYAVSVSGSLPSHIIQELKAQNVRYVPNMRDTTEKV</sequence>
<dbReference type="OrthoDB" id="1918044at2759"/>